<dbReference type="Proteomes" id="UP000050517">
    <property type="component" value="Unassembled WGS sequence"/>
</dbReference>
<sequence length="37" mass="3657">MLSVSLSLIDVAGDVLSYALAGIGSLMPGFPPAPPLS</sequence>
<reference evidence="1 2" key="1">
    <citation type="submission" date="2015-10" db="EMBL/GenBank/DDBJ databases">
        <title>Corynebacteirum lowii and Corynebacterium oculi species nova, derived from human clinical disease and and emended description of Corynebacterium mastiditis.</title>
        <authorList>
            <person name="Bernard K."/>
            <person name="Pacheco A.L."/>
            <person name="Mcdougall C."/>
            <person name="Burtx T."/>
            <person name="Weibe D."/>
            <person name="Tyler S."/>
            <person name="Olson A.B."/>
            <person name="Cnockaert M."/>
            <person name="Eguchi H."/>
            <person name="Kuwahara T."/>
            <person name="Nakayama-Imaohji H."/>
            <person name="Boudewijins M."/>
            <person name="Van Hoecke F."/>
            <person name="Bernier A.-M."/>
            <person name="Vandamme P."/>
        </authorList>
    </citation>
    <scope>NUCLEOTIDE SEQUENCE [LARGE SCALE GENOMIC DNA]</scope>
    <source>
        <strain evidence="1 2">NML 130210</strain>
    </source>
</reference>
<dbReference type="EMBL" id="LKST01000004">
    <property type="protein sequence ID" value="KQB83132.1"/>
    <property type="molecule type" value="Genomic_DNA"/>
</dbReference>
<evidence type="ECO:0000313" key="1">
    <source>
        <dbReference type="EMBL" id="KQB83132.1"/>
    </source>
</evidence>
<evidence type="ECO:0000313" key="2">
    <source>
        <dbReference type="Proteomes" id="UP000050517"/>
    </source>
</evidence>
<dbReference type="AlphaFoldDB" id="A0A0Q0Z1R2"/>
<comment type="caution">
    <text evidence="1">The sequence shown here is derived from an EMBL/GenBank/DDBJ whole genome shotgun (WGS) entry which is preliminary data.</text>
</comment>
<keyword evidence="2" id="KW-1185">Reference proteome</keyword>
<gene>
    <name evidence="1" type="ORF">Cocul_02104</name>
</gene>
<protein>
    <submittedName>
        <fullName evidence="1">Uncharacterized protein</fullName>
    </submittedName>
</protein>
<name>A0A0Q0Z1R2_9CORY</name>
<accession>A0A0Q0Z1R2</accession>
<dbReference type="PATRIC" id="fig|1544416.3.peg.2099"/>
<proteinExistence type="predicted"/>
<organism evidence="1 2">
    <name type="scientific">Corynebacterium oculi</name>
    <dbReference type="NCBI Taxonomy" id="1544416"/>
    <lineage>
        <taxon>Bacteria</taxon>
        <taxon>Bacillati</taxon>
        <taxon>Actinomycetota</taxon>
        <taxon>Actinomycetes</taxon>
        <taxon>Mycobacteriales</taxon>
        <taxon>Corynebacteriaceae</taxon>
        <taxon>Corynebacterium</taxon>
    </lineage>
</organism>